<evidence type="ECO:0000256" key="1">
    <source>
        <dbReference type="ARBA" id="ARBA00004141"/>
    </source>
</evidence>
<feature type="transmembrane region" description="Helical" evidence="5">
    <location>
        <begin position="7"/>
        <end position="30"/>
    </location>
</feature>
<dbReference type="AlphaFoldDB" id="A0A3N1L090"/>
<dbReference type="PIRSF" id="PIRSF033913">
    <property type="entry name" value="S-S_format_DsbB"/>
    <property type="match status" value="1"/>
</dbReference>
<feature type="transmembrane region" description="Helical" evidence="5">
    <location>
        <begin position="130"/>
        <end position="151"/>
    </location>
</feature>
<keyword evidence="2 5" id="KW-0812">Transmembrane</keyword>
<dbReference type="Pfam" id="PF02600">
    <property type="entry name" value="DsbB"/>
    <property type="match status" value="1"/>
</dbReference>
<feature type="transmembrane region" description="Helical" evidence="5">
    <location>
        <begin position="67"/>
        <end position="88"/>
    </location>
</feature>
<feature type="transmembrane region" description="Helical" evidence="5">
    <location>
        <begin position="42"/>
        <end position="60"/>
    </location>
</feature>
<dbReference type="GO" id="GO:0015035">
    <property type="term" value="F:protein-disulfide reductase activity"/>
    <property type="evidence" value="ECO:0007669"/>
    <property type="project" value="InterPro"/>
</dbReference>
<dbReference type="RefSeq" id="WP_123692386.1">
    <property type="nucleotide sequence ID" value="NZ_AP019700.1"/>
</dbReference>
<dbReference type="GO" id="GO:0016020">
    <property type="term" value="C:membrane"/>
    <property type="evidence" value="ECO:0007669"/>
    <property type="project" value="UniProtKB-SubCell"/>
</dbReference>
<dbReference type="OrthoDB" id="9808637at2"/>
<dbReference type="InterPro" id="IPR003752">
    <property type="entry name" value="DiS_bond_form_DsbB/BdbC"/>
</dbReference>
<organism evidence="6 7">
    <name type="scientific">Stella humosa</name>
    <dbReference type="NCBI Taxonomy" id="94"/>
    <lineage>
        <taxon>Bacteria</taxon>
        <taxon>Pseudomonadati</taxon>
        <taxon>Pseudomonadota</taxon>
        <taxon>Alphaproteobacteria</taxon>
        <taxon>Rhodospirillales</taxon>
        <taxon>Stellaceae</taxon>
        <taxon>Stella</taxon>
    </lineage>
</organism>
<dbReference type="Proteomes" id="UP000278222">
    <property type="component" value="Unassembled WGS sequence"/>
</dbReference>
<evidence type="ECO:0000256" key="2">
    <source>
        <dbReference type="ARBA" id="ARBA00022692"/>
    </source>
</evidence>
<proteinExistence type="predicted"/>
<comment type="subcellular location">
    <subcellularLocation>
        <location evidence="1">Membrane</location>
        <topology evidence="1">Multi-pass membrane protein</topology>
    </subcellularLocation>
</comment>
<keyword evidence="3 5" id="KW-1133">Transmembrane helix</keyword>
<name>A0A3N1L090_9PROT</name>
<comment type="caution">
    <text evidence="6">The sequence shown here is derived from an EMBL/GenBank/DDBJ whole genome shotgun (WGS) entry which is preliminary data.</text>
</comment>
<evidence type="ECO:0000256" key="5">
    <source>
        <dbReference type="SAM" id="Phobius"/>
    </source>
</evidence>
<sequence length="165" mass="17614">MDSTKSLAAVILVGAVGVLGGALLFEHVGGLAPCVLCLWQRWPWWIAAAITLPVLLLPPVRRTLGPALPALFALLFAASFALAAYHVAVEQHWIAGPATCSAPLSGARTLADFQRMVVDRPVVRCDEVPWALFGVSLAGFNAIFSAILAVLSVRTLRRHRQGGLR</sequence>
<evidence type="ECO:0000313" key="7">
    <source>
        <dbReference type="Proteomes" id="UP000278222"/>
    </source>
</evidence>
<evidence type="ECO:0000256" key="3">
    <source>
        <dbReference type="ARBA" id="ARBA00022989"/>
    </source>
</evidence>
<accession>A0A3N1L090</accession>
<reference evidence="6 7" key="1">
    <citation type="submission" date="2018-11" db="EMBL/GenBank/DDBJ databases">
        <title>Genomic Encyclopedia of Type Strains, Phase IV (KMG-IV): sequencing the most valuable type-strain genomes for metagenomic binning, comparative biology and taxonomic classification.</title>
        <authorList>
            <person name="Goeker M."/>
        </authorList>
    </citation>
    <scope>NUCLEOTIDE SEQUENCE [LARGE SCALE GENOMIC DNA]</scope>
    <source>
        <strain evidence="6 7">DSM 5900</strain>
    </source>
</reference>
<evidence type="ECO:0000256" key="4">
    <source>
        <dbReference type="ARBA" id="ARBA00023136"/>
    </source>
</evidence>
<dbReference type="EMBL" id="RJKX01000015">
    <property type="protein sequence ID" value="ROP84449.1"/>
    <property type="molecule type" value="Genomic_DNA"/>
</dbReference>
<dbReference type="GO" id="GO:0006457">
    <property type="term" value="P:protein folding"/>
    <property type="evidence" value="ECO:0007669"/>
    <property type="project" value="InterPro"/>
</dbReference>
<dbReference type="InterPro" id="IPR024199">
    <property type="entry name" value="Uncharacterised_DsbB"/>
</dbReference>
<protein>
    <submittedName>
        <fullName evidence="6">Disulfide bond formation protein DsbB</fullName>
    </submittedName>
</protein>
<dbReference type="InterPro" id="IPR023380">
    <property type="entry name" value="DsbB-like_sf"/>
</dbReference>
<evidence type="ECO:0000313" key="6">
    <source>
        <dbReference type="EMBL" id="ROP84449.1"/>
    </source>
</evidence>
<dbReference type="Gene3D" id="1.20.1550.10">
    <property type="entry name" value="DsbB-like"/>
    <property type="match status" value="1"/>
</dbReference>
<keyword evidence="4 5" id="KW-0472">Membrane</keyword>
<keyword evidence="7" id="KW-1185">Reference proteome</keyword>
<dbReference type="SUPFAM" id="SSF158442">
    <property type="entry name" value="DsbB-like"/>
    <property type="match status" value="1"/>
</dbReference>
<gene>
    <name evidence="6" type="ORF">EDC65_3802</name>
</gene>